<sequence length="150" mass="16414">MRSPGQFAHQDRGQIALDRTGGAGRLPRLRGARAAITTTVFVAGVWLAAALLPGPAAAQDPAPSPILRIFSVGGVLTADGTLWQYSPSRKWQTIDEAFRDQGKETHILPLPVPAKSIEEMVTFGFLRTTGGDVWLYDLEKDEWNHLEPPR</sequence>
<gene>
    <name evidence="2" type="ORF">KC729_12500</name>
</gene>
<organism evidence="2 3">
    <name type="scientific">Eiseniibacteriota bacterium</name>
    <dbReference type="NCBI Taxonomy" id="2212470"/>
    <lineage>
        <taxon>Bacteria</taxon>
        <taxon>Candidatus Eiseniibacteriota</taxon>
    </lineage>
</organism>
<evidence type="ECO:0000313" key="3">
    <source>
        <dbReference type="Proteomes" id="UP000697710"/>
    </source>
</evidence>
<evidence type="ECO:0000256" key="1">
    <source>
        <dbReference type="SAM" id="MobiDB-lite"/>
    </source>
</evidence>
<proteinExistence type="predicted"/>
<dbReference type="EMBL" id="JAGQHR010000401">
    <property type="protein sequence ID" value="MCA9728500.1"/>
    <property type="molecule type" value="Genomic_DNA"/>
</dbReference>
<dbReference type="Proteomes" id="UP000697710">
    <property type="component" value="Unassembled WGS sequence"/>
</dbReference>
<accession>A0A956RQ28</accession>
<dbReference type="AlphaFoldDB" id="A0A956RQ28"/>
<protein>
    <submittedName>
        <fullName evidence="2">Uncharacterized protein</fullName>
    </submittedName>
</protein>
<evidence type="ECO:0000313" key="2">
    <source>
        <dbReference type="EMBL" id="MCA9728500.1"/>
    </source>
</evidence>
<reference evidence="2" key="1">
    <citation type="submission" date="2020-04" db="EMBL/GenBank/DDBJ databases">
        <authorList>
            <person name="Zhang T."/>
        </authorList>
    </citation>
    <scope>NUCLEOTIDE SEQUENCE</scope>
    <source>
        <strain evidence="2">HKST-UBA01</strain>
    </source>
</reference>
<reference evidence="2" key="2">
    <citation type="journal article" date="2021" name="Microbiome">
        <title>Successional dynamics and alternative stable states in a saline activated sludge microbial community over 9 years.</title>
        <authorList>
            <person name="Wang Y."/>
            <person name="Ye J."/>
            <person name="Ju F."/>
            <person name="Liu L."/>
            <person name="Boyd J.A."/>
            <person name="Deng Y."/>
            <person name="Parks D.H."/>
            <person name="Jiang X."/>
            <person name="Yin X."/>
            <person name="Woodcroft B.J."/>
            <person name="Tyson G.W."/>
            <person name="Hugenholtz P."/>
            <person name="Polz M.F."/>
            <person name="Zhang T."/>
        </authorList>
    </citation>
    <scope>NUCLEOTIDE SEQUENCE</scope>
    <source>
        <strain evidence="2">HKST-UBA01</strain>
    </source>
</reference>
<feature type="region of interest" description="Disordered" evidence="1">
    <location>
        <begin position="1"/>
        <end position="20"/>
    </location>
</feature>
<comment type="caution">
    <text evidence="2">The sequence shown here is derived from an EMBL/GenBank/DDBJ whole genome shotgun (WGS) entry which is preliminary data.</text>
</comment>
<name>A0A956RQ28_UNCEI</name>